<dbReference type="AlphaFoldDB" id="A0AAX0BQW5"/>
<accession>A0AAX0BQW5</accession>
<dbReference type="RefSeq" id="WP_173844770.1">
    <property type="nucleotide sequence ID" value="NZ_JAAIMP010000020.1"/>
</dbReference>
<gene>
    <name evidence="1" type="ORF">G4312_11875</name>
</gene>
<organism evidence="1 2">
    <name type="scientific">Agathobacter rectalis</name>
    <dbReference type="NCBI Taxonomy" id="39491"/>
    <lineage>
        <taxon>Bacteria</taxon>
        <taxon>Bacillati</taxon>
        <taxon>Bacillota</taxon>
        <taxon>Clostridia</taxon>
        <taxon>Lachnospirales</taxon>
        <taxon>Lachnospiraceae</taxon>
        <taxon>Agathobacter</taxon>
    </lineage>
</organism>
<reference evidence="1" key="2">
    <citation type="submission" date="2020-02" db="EMBL/GenBank/DDBJ databases">
        <authorList>
            <person name="Littmann E."/>
            <person name="Sorbara M."/>
        </authorList>
    </citation>
    <scope>NUCLEOTIDE SEQUENCE</scope>
    <source>
        <strain evidence="1">MSK.16.45</strain>
    </source>
</reference>
<dbReference type="EMBL" id="JAAIMP010000020">
    <property type="protein sequence ID" value="NSC77956.1"/>
    <property type="molecule type" value="Genomic_DNA"/>
</dbReference>
<proteinExistence type="predicted"/>
<name>A0AAX0BQW5_9FIRM</name>
<sequence>MSDMLYSGRNGGKIKFVKVAVPETLIPNSYASGLVVAWDMYQKFENAMPLYYQEQDWHQLGVDIPE</sequence>
<evidence type="ECO:0000313" key="2">
    <source>
        <dbReference type="Proteomes" id="UP001193756"/>
    </source>
</evidence>
<comment type="caution">
    <text evidence="1">The sequence shown here is derived from an EMBL/GenBank/DDBJ whole genome shotgun (WGS) entry which is preliminary data.</text>
</comment>
<dbReference type="Proteomes" id="UP001193756">
    <property type="component" value="Unassembled WGS sequence"/>
</dbReference>
<evidence type="ECO:0000313" key="1">
    <source>
        <dbReference type="EMBL" id="NSC77956.1"/>
    </source>
</evidence>
<reference evidence="1" key="1">
    <citation type="journal article" date="2020" name="Cell Host Microbe">
        <title>Functional and Genomic Variation between Human-Derived Isolates of Lachnospiraceae Reveals Inter- and Intra-Species Diversity.</title>
        <authorList>
            <person name="Sorbara M.T."/>
            <person name="Littmann E.R."/>
            <person name="Fontana E."/>
            <person name="Moody T.U."/>
            <person name="Kohout C.E."/>
            <person name="Gjonbalaj M."/>
            <person name="Eaton V."/>
            <person name="Seok R."/>
            <person name="Leiner I.M."/>
            <person name="Pamer E.G."/>
        </authorList>
    </citation>
    <scope>NUCLEOTIDE SEQUENCE</scope>
    <source>
        <strain evidence="1">MSK.16.45</strain>
    </source>
</reference>
<protein>
    <submittedName>
        <fullName evidence="1">Uncharacterized protein</fullName>
    </submittedName>
</protein>